<evidence type="ECO:0000256" key="1">
    <source>
        <dbReference type="ARBA" id="ARBA00004141"/>
    </source>
</evidence>
<dbReference type="OrthoDB" id="9803734at2"/>
<comment type="similarity">
    <text evidence="5 6">Belongs to the complex I subunit 1 family.</text>
</comment>
<name>A0A1I5F5F5_9ACTN</name>
<feature type="transmembrane region" description="Helical" evidence="5">
    <location>
        <begin position="91"/>
        <end position="112"/>
    </location>
</feature>
<comment type="function">
    <text evidence="5">NDH-1 shuttles electrons from NADH, via FMN and iron-sulfur (Fe-S) centers, to quinones in the respiratory chain. The immediate electron acceptor for the enzyme in this species is believed to be ubiquinone. Couples the redox reaction to proton translocation (for every two electrons transferred, four hydrogen ions are translocated across the cytoplasmic membrane), and thus conserves the redox energy in a proton gradient. This subunit may bind ubiquinone.</text>
</comment>
<evidence type="ECO:0000313" key="8">
    <source>
        <dbReference type="EMBL" id="SFO18985.1"/>
    </source>
</evidence>
<evidence type="ECO:0000256" key="3">
    <source>
        <dbReference type="ARBA" id="ARBA00022989"/>
    </source>
</evidence>
<keyword evidence="5 6" id="KW-0520">NAD</keyword>
<feature type="transmembrane region" description="Helical" evidence="5">
    <location>
        <begin position="376"/>
        <end position="396"/>
    </location>
</feature>
<evidence type="ECO:0000256" key="5">
    <source>
        <dbReference type="HAMAP-Rule" id="MF_01350"/>
    </source>
</evidence>
<dbReference type="GO" id="GO:0003954">
    <property type="term" value="F:NADH dehydrogenase activity"/>
    <property type="evidence" value="ECO:0007669"/>
    <property type="project" value="TreeGrafter"/>
</dbReference>
<keyword evidence="3 5" id="KW-1133">Transmembrane helix</keyword>
<proteinExistence type="inferred from homology"/>
<dbReference type="HAMAP" id="MF_01350">
    <property type="entry name" value="NDH1_NuoH"/>
    <property type="match status" value="1"/>
</dbReference>
<accession>A0A1I5F5F5</accession>
<dbReference type="EMBL" id="FOWE01000004">
    <property type="protein sequence ID" value="SFO18985.1"/>
    <property type="molecule type" value="Genomic_DNA"/>
</dbReference>
<comment type="subunit">
    <text evidence="5">NDH-1 is composed of 14 different subunits. Subunits NuoA, H, J, K, L, M, N constitute the membrane sector of the complex.</text>
</comment>
<keyword evidence="5" id="KW-0830">Ubiquinone</keyword>
<feature type="region of interest" description="Disordered" evidence="7">
    <location>
        <begin position="413"/>
        <end position="502"/>
    </location>
</feature>
<evidence type="ECO:0000313" key="9">
    <source>
        <dbReference type="Proteomes" id="UP000183642"/>
    </source>
</evidence>
<dbReference type="PANTHER" id="PTHR11432:SF3">
    <property type="entry name" value="NADH-UBIQUINONE OXIDOREDUCTASE CHAIN 1"/>
    <property type="match status" value="1"/>
</dbReference>
<feature type="transmembrane region" description="Helical" evidence="5">
    <location>
        <begin position="219"/>
        <end position="237"/>
    </location>
</feature>
<dbReference type="NCBIfam" id="NF004741">
    <property type="entry name" value="PRK06076.1-2"/>
    <property type="match status" value="1"/>
</dbReference>
<feature type="transmembrane region" description="Helical" evidence="5">
    <location>
        <begin position="343"/>
        <end position="364"/>
    </location>
</feature>
<dbReference type="PANTHER" id="PTHR11432">
    <property type="entry name" value="NADH DEHYDROGENASE SUBUNIT 1"/>
    <property type="match status" value="1"/>
</dbReference>
<dbReference type="GO" id="GO:0009060">
    <property type="term" value="P:aerobic respiration"/>
    <property type="evidence" value="ECO:0007669"/>
    <property type="project" value="TreeGrafter"/>
</dbReference>
<sequence length="502" mass="53721">MTFLAAPDQPTLEDFGTDVWWIVLIKVVGVFVVLVLMTLFAIVFERKVVARMQQRSGPNRVGPGGSLQSLADGLKLAFKEDIMPALADRPVYFLAPVLAAVPAFLAFSVIPLGPTVSIFGERTPLQLTDAPIGVLIVLACSAMGIYGIVLAGWASGSTYPLLGGLRSAAQMVSYEIAMGLSIVAVFLYAGTMSTSEIVAAQADGTQLSFFGLEFTGPSWFAVLLPVSFVIYAIAVVGETNRAPFDLPEAESELVGGFHTEYTSLKFALFFLAEYINMVTVSALAATLFLGGWRAPWPLSIWDGANSGWVPMLWFFLKVVFALFVFIWLRGTLPRLRYDQFMRFGWKVLVPTALVWILAVATMRTVSREADLSTGEVAVFVGVPIALLVLIGLSIASRVSNRDTRLMAEDAAAGEVHATDPDPDPDPEVLPPAGPRRRPAQRTGPARAEGGFPVPPMDLTVPPSPRLRRAEPVGAGRADGGVVSSGRRAAGSTATSAQEDSDA</sequence>
<gene>
    <name evidence="5" type="primary">nuoH</name>
    <name evidence="8" type="ORF">SAMN05660359_01891</name>
</gene>
<dbReference type="NCBIfam" id="NF004743">
    <property type="entry name" value="PRK06076.1-4"/>
    <property type="match status" value="1"/>
</dbReference>
<feature type="transmembrane region" description="Helical" evidence="5">
    <location>
        <begin position="176"/>
        <end position="199"/>
    </location>
</feature>
<keyword evidence="4 5" id="KW-0472">Membrane</keyword>
<dbReference type="GO" id="GO:0016655">
    <property type="term" value="F:oxidoreductase activity, acting on NAD(P)H, quinone or similar compound as acceptor"/>
    <property type="evidence" value="ECO:0007669"/>
    <property type="project" value="UniProtKB-UniRule"/>
</dbReference>
<dbReference type="InterPro" id="IPR001694">
    <property type="entry name" value="NADH_UbQ_OxRdtase_su1/FPO"/>
</dbReference>
<evidence type="ECO:0000256" key="6">
    <source>
        <dbReference type="RuleBase" id="RU000471"/>
    </source>
</evidence>
<evidence type="ECO:0000256" key="4">
    <source>
        <dbReference type="ARBA" id="ARBA00023136"/>
    </source>
</evidence>
<feature type="transmembrane region" description="Helical" evidence="5">
    <location>
        <begin position="266"/>
        <end position="292"/>
    </location>
</feature>
<dbReference type="Proteomes" id="UP000183642">
    <property type="component" value="Unassembled WGS sequence"/>
</dbReference>
<keyword evidence="5" id="KW-0874">Quinone</keyword>
<dbReference type="AlphaFoldDB" id="A0A1I5F5F5"/>
<organism evidence="8 9">
    <name type="scientific">Geodermatophilus obscurus</name>
    <dbReference type="NCBI Taxonomy" id="1861"/>
    <lineage>
        <taxon>Bacteria</taxon>
        <taxon>Bacillati</taxon>
        <taxon>Actinomycetota</taxon>
        <taxon>Actinomycetes</taxon>
        <taxon>Geodermatophilales</taxon>
        <taxon>Geodermatophilaceae</taxon>
        <taxon>Geodermatophilus</taxon>
    </lineage>
</organism>
<evidence type="ECO:0000256" key="2">
    <source>
        <dbReference type="ARBA" id="ARBA00022692"/>
    </source>
</evidence>
<comment type="subcellular location">
    <subcellularLocation>
        <location evidence="5 6">Cell membrane</location>
        <topology evidence="5 6">Multi-pass membrane protein</topology>
    </subcellularLocation>
    <subcellularLocation>
        <location evidence="1">Membrane</location>
        <topology evidence="1">Multi-pass membrane protein</topology>
    </subcellularLocation>
</comment>
<evidence type="ECO:0000256" key="7">
    <source>
        <dbReference type="SAM" id="MobiDB-lite"/>
    </source>
</evidence>
<keyword evidence="9" id="KW-1185">Reference proteome</keyword>
<dbReference type="GO" id="GO:0048038">
    <property type="term" value="F:quinone binding"/>
    <property type="evidence" value="ECO:0007669"/>
    <property type="project" value="UniProtKB-KW"/>
</dbReference>
<feature type="transmembrane region" description="Helical" evidence="5">
    <location>
        <begin position="20"/>
        <end position="44"/>
    </location>
</feature>
<feature type="transmembrane region" description="Helical" evidence="5">
    <location>
        <begin position="132"/>
        <end position="155"/>
    </location>
</feature>
<dbReference type="Pfam" id="PF00146">
    <property type="entry name" value="NADHdh"/>
    <property type="match status" value="1"/>
</dbReference>
<keyword evidence="5" id="KW-1003">Cell membrane</keyword>
<keyword evidence="2 5" id="KW-0812">Transmembrane</keyword>
<reference evidence="9" key="1">
    <citation type="submission" date="2016-10" db="EMBL/GenBank/DDBJ databases">
        <authorList>
            <person name="Varghese N."/>
            <person name="Submissions S."/>
        </authorList>
    </citation>
    <scope>NUCLEOTIDE SEQUENCE [LARGE SCALE GENOMIC DNA]</scope>
    <source>
        <strain evidence="9">DSM 43161</strain>
    </source>
</reference>
<comment type="catalytic activity">
    <reaction evidence="5">
        <text>a quinone + NADH + 5 H(+)(in) = a quinol + NAD(+) + 4 H(+)(out)</text>
        <dbReference type="Rhea" id="RHEA:57888"/>
        <dbReference type="ChEBI" id="CHEBI:15378"/>
        <dbReference type="ChEBI" id="CHEBI:24646"/>
        <dbReference type="ChEBI" id="CHEBI:57540"/>
        <dbReference type="ChEBI" id="CHEBI:57945"/>
        <dbReference type="ChEBI" id="CHEBI:132124"/>
    </reaction>
</comment>
<dbReference type="GO" id="GO:0005886">
    <property type="term" value="C:plasma membrane"/>
    <property type="evidence" value="ECO:0007669"/>
    <property type="project" value="UniProtKB-SubCell"/>
</dbReference>
<keyword evidence="5" id="KW-1278">Translocase</keyword>
<dbReference type="EC" id="7.1.1.-" evidence="5"/>
<feature type="compositionally biased region" description="Polar residues" evidence="7">
    <location>
        <begin position="491"/>
        <end position="502"/>
    </location>
</feature>
<protein>
    <recommendedName>
        <fullName evidence="5">NADH-quinone oxidoreductase subunit H</fullName>
        <ecNumber evidence="5">7.1.1.-</ecNumber>
    </recommendedName>
    <alternativeName>
        <fullName evidence="5">NADH dehydrogenase I subunit H</fullName>
    </alternativeName>
    <alternativeName>
        <fullName evidence="5">NDH-1 subunit H</fullName>
    </alternativeName>
</protein>
<dbReference type="PROSITE" id="PS00668">
    <property type="entry name" value="COMPLEX1_ND1_2"/>
    <property type="match status" value="1"/>
</dbReference>
<dbReference type="RefSeq" id="WP_075013276.1">
    <property type="nucleotide sequence ID" value="NZ_FOWE01000004.1"/>
</dbReference>
<dbReference type="InterPro" id="IPR018086">
    <property type="entry name" value="NADH_UbQ_OxRdtase_su1_CS"/>
</dbReference>
<feature type="transmembrane region" description="Helical" evidence="5">
    <location>
        <begin position="312"/>
        <end position="331"/>
    </location>
</feature>
<dbReference type="PROSITE" id="PS00667">
    <property type="entry name" value="COMPLEX1_ND1_1"/>
    <property type="match status" value="1"/>
</dbReference>